<organism evidence="1 2">
    <name type="scientific">Alkalimonas cellulosilytica</name>
    <dbReference type="NCBI Taxonomy" id="3058395"/>
    <lineage>
        <taxon>Bacteria</taxon>
        <taxon>Pseudomonadati</taxon>
        <taxon>Pseudomonadota</taxon>
        <taxon>Gammaproteobacteria</taxon>
        <taxon>Alkalimonas</taxon>
    </lineage>
</organism>
<proteinExistence type="predicted"/>
<dbReference type="EMBL" id="JAUHLI010000027">
    <property type="protein sequence ID" value="MEE2003267.1"/>
    <property type="molecule type" value="Genomic_DNA"/>
</dbReference>
<reference evidence="1 2" key="1">
    <citation type="submission" date="2023-07" db="EMBL/GenBank/DDBJ databases">
        <title>Alkalimonas sp., MEB108 novel, alkaliphilic bacterium isolated from Lonar Lake, India.</title>
        <authorList>
            <person name="Joshi A."/>
            <person name="Thite S."/>
        </authorList>
    </citation>
    <scope>NUCLEOTIDE SEQUENCE [LARGE SCALE GENOMIC DNA]</scope>
    <source>
        <strain evidence="1 2">MEB108</strain>
    </source>
</reference>
<protein>
    <submittedName>
        <fullName evidence="1">Uncharacterized protein</fullName>
    </submittedName>
</protein>
<comment type="caution">
    <text evidence="1">The sequence shown here is derived from an EMBL/GenBank/DDBJ whole genome shotgun (WGS) entry which is preliminary data.</text>
</comment>
<evidence type="ECO:0000313" key="1">
    <source>
        <dbReference type="EMBL" id="MEE2003267.1"/>
    </source>
</evidence>
<evidence type="ECO:0000313" key="2">
    <source>
        <dbReference type="Proteomes" id="UP001336314"/>
    </source>
</evidence>
<accession>A0ABU7J9U8</accession>
<gene>
    <name evidence="1" type="ORF">QWY20_17580</name>
</gene>
<feature type="non-terminal residue" evidence="1">
    <location>
        <position position="1"/>
    </location>
</feature>
<keyword evidence="2" id="KW-1185">Reference proteome</keyword>
<dbReference type="Proteomes" id="UP001336314">
    <property type="component" value="Unassembled WGS sequence"/>
</dbReference>
<name>A0ABU7J9U8_9GAMM</name>
<sequence>QMLEGLIVEGYFSQFISELVAHGICSLPVTLVKSLNKGTDGKWSKPAWWLWQYINQPNYDVEQLTNILMQESYHVLRCTYDQAQKDFILRSWGTKQIERSAQGFMMEKRRMTEIKYQPPEDIVSDDERYMEAFWGGLQGVYGESLFKKVVLPRLFKNCVISPFFSAVWDVDNIVRMDSGEFMQFEVKHKYPFEKDGKLFFGINKGQLNVMSDLADCGISTLHMILIKPKWTDVLSPNYLLQDPLMRKNVFVVACKLDREALRNLKNAKGGTSGHKTSFSGRTNLSYVSIPIERFKIIGTLDDSLSQLVENIALAAKGSLTKSLNKSILNSARVSI</sequence>